<gene>
    <name evidence="2" type="ORF">C9927_01920</name>
</gene>
<name>A0A2T4D6D4_9GAMM</name>
<dbReference type="AlphaFoldDB" id="A0A2T4D6D4"/>
<keyword evidence="1" id="KW-1133">Transmembrane helix</keyword>
<dbReference type="Proteomes" id="UP000242087">
    <property type="component" value="Unassembled WGS sequence"/>
</dbReference>
<reference evidence="2 3" key="1">
    <citation type="submission" date="2018-03" db="EMBL/GenBank/DDBJ databases">
        <title>Cross-interface Injection: A General Nanoliter Liquid Handling Method Applied to Single Cells Genome Amplification Automated Nanoliter Liquid Handling Applied to Single Cell Multiple Displacement Amplification.</title>
        <authorList>
            <person name="Yun J."/>
            <person name="Xu P."/>
            <person name="Xu J."/>
            <person name="Dai X."/>
            <person name="Wang Y."/>
            <person name="Zheng X."/>
            <person name="Cao C."/>
            <person name="Yi Q."/>
            <person name="Zhu Y."/>
            <person name="Wang L."/>
            <person name="Dong Z."/>
            <person name="Huang Y."/>
            <person name="Huang L."/>
            <person name="Du W."/>
        </authorList>
    </citation>
    <scope>NUCLEOTIDE SEQUENCE [LARGE SCALE GENOMIC DNA]</scope>
    <source>
        <strain evidence="2 3">A12-4</strain>
    </source>
</reference>
<protein>
    <submittedName>
        <fullName evidence="2">Uncharacterized protein</fullName>
    </submittedName>
</protein>
<comment type="caution">
    <text evidence="2">The sequence shown here is derived from an EMBL/GenBank/DDBJ whole genome shotgun (WGS) entry which is preliminary data.</text>
</comment>
<evidence type="ECO:0000256" key="1">
    <source>
        <dbReference type="SAM" id="Phobius"/>
    </source>
</evidence>
<keyword evidence="1" id="KW-0472">Membrane</keyword>
<accession>A0A2T4D6D4</accession>
<evidence type="ECO:0000313" key="3">
    <source>
        <dbReference type="Proteomes" id="UP000242087"/>
    </source>
</evidence>
<evidence type="ECO:0000313" key="2">
    <source>
        <dbReference type="EMBL" id="PTB89386.1"/>
    </source>
</evidence>
<proteinExistence type="predicted"/>
<keyword evidence="1" id="KW-0812">Transmembrane</keyword>
<dbReference type="EMBL" id="PYVF01000017">
    <property type="protein sequence ID" value="PTB89386.1"/>
    <property type="molecule type" value="Genomic_DNA"/>
</dbReference>
<feature type="transmembrane region" description="Helical" evidence="1">
    <location>
        <begin position="7"/>
        <end position="24"/>
    </location>
</feature>
<sequence length="63" mass="7222">MRIKGHALTEMLVVAMTLGFALSVPVNDHNQTIGELVAQMWQQWQQLAHWTWSYLLLMGWALG</sequence>
<organism evidence="2 3">
    <name type="scientific">Pseudidiomarina aestuarii</name>
    <dbReference type="NCBI Taxonomy" id="624146"/>
    <lineage>
        <taxon>Bacteria</taxon>
        <taxon>Pseudomonadati</taxon>
        <taxon>Pseudomonadota</taxon>
        <taxon>Gammaproteobacteria</taxon>
        <taxon>Alteromonadales</taxon>
        <taxon>Idiomarinaceae</taxon>
        <taxon>Pseudidiomarina</taxon>
    </lineage>
</organism>